<dbReference type="InterPro" id="IPR048647">
    <property type="entry name" value="RlmA_N"/>
</dbReference>
<feature type="domain" description="Methyltransferase" evidence="1">
    <location>
        <begin position="104"/>
        <end position="189"/>
    </location>
</feature>
<dbReference type="Gene3D" id="3.40.50.150">
    <property type="entry name" value="Vaccinia Virus protein VP39"/>
    <property type="match status" value="1"/>
</dbReference>
<evidence type="ECO:0000259" key="2">
    <source>
        <dbReference type="Pfam" id="PF21302"/>
    </source>
</evidence>
<dbReference type="GO" id="GO:0008168">
    <property type="term" value="F:methyltransferase activity"/>
    <property type="evidence" value="ECO:0007669"/>
    <property type="project" value="UniProtKB-KW"/>
</dbReference>
<dbReference type="Pfam" id="PF21302">
    <property type="entry name" value="Zn_ribbon_RlmA"/>
    <property type="match status" value="1"/>
</dbReference>
<name>A0ABY1LZL1_9BACL</name>
<feature type="domain" description="23S rRNA (guanine(745)-N(1))-methyltransferase N-terminal" evidence="2">
    <location>
        <begin position="19"/>
        <end position="59"/>
    </location>
</feature>
<dbReference type="InterPro" id="IPR041698">
    <property type="entry name" value="Methyltransf_25"/>
</dbReference>
<evidence type="ECO:0000313" key="4">
    <source>
        <dbReference type="Proteomes" id="UP000192939"/>
    </source>
</evidence>
<organism evidence="3 4">
    <name type="scientific">Paenibacillus barengoltzii J12</name>
    <dbReference type="NCBI Taxonomy" id="935846"/>
    <lineage>
        <taxon>Bacteria</taxon>
        <taxon>Bacillati</taxon>
        <taxon>Bacillota</taxon>
        <taxon>Bacilli</taxon>
        <taxon>Bacillales</taxon>
        <taxon>Paenibacillaceae</taxon>
        <taxon>Paenibacillus</taxon>
    </lineage>
</organism>
<dbReference type="EMBL" id="FXAE01000032">
    <property type="protein sequence ID" value="SMF41472.1"/>
    <property type="molecule type" value="Genomic_DNA"/>
</dbReference>
<dbReference type="RefSeq" id="WP_176221959.1">
    <property type="nucleotide sequence ID" value="NZ_FXAE01000032.1"/>
</dbReference>
<evidence type="ECO:0000313" key="3">
    <source>
        <dbReference type="EMBL" id="SMF41472.1"/>
    </source>
</evidence>
<protein>
    <submittedName>
        <fullName evidence="3">23S rRNA m(1)G-748 methyltransferase</fullName>
    </submittedName>
</protein>
<dbReference type="Pfam" id="PF13649">
    <property type="entry name" value="Methyltransf_25"/>
    <property type="match status" value="1"/>
</dbReference>
<dbReference type="SUPFAM" id="SSF53335">
    <property type="entry name" value="S-adenosyl-L-methionine-dependent methyltransferases"/>
    <property type="match status" value="1"/>
</dbReference>
<dbReference type="InterPro" id="IPR016718">
    <property type="entry name" value="rRNA_m1G-MeTrfase_A_prd"/>
</dbReference>
<keyword evidence="3" id="KW-0808">Transferase</keyword>
<dbReference type="GO" id="GO:0032259">
    <property type="term" value="P:methylation"/>
    <property type="evidence" value="ECO:0007669"/>
    <property type="project" value="UniProtKB-KW"/>
</dbReference>
<dbReference type="PIRSF" id="PIRSF018249">
    <property type="entry name" value="MyrA_prd"/>
    <property type="match status" value="1"/>
</dbReference>
<comment type="caution">
    <text evidence="3">The sequence shown here is derived from an EMBL/GenBank/DDBJ whole genome shotgun (WGS) entry which is preliminary data.</text>
</comment>
<reference evidence="3 4" key="1">
    <citation type="submission" date="2017-04" db="EMBL/GenBank/DDBJ databases">
        <authorList>
            <person name="Varghese N."/>
            <person name="Submissions S."/>
        </authorList>
    </citation>
    <scope>NUCLEOTIDE SEQUENCE [LARGE SCALE GENOMIC DNA]</scope>
    <source>
        <strain evidence="3 4">J12</strain>
    </source>
</reference>
<gene>
    <name evidence="3" type="ORF">SAMN02744124_02915</name>
</gene>
<sequence>MTQSRNDAERAMQYAAILKCPVCGGRFQAAGPRSLECIQRHTFDFAKQGYLNLMSRPVHSHYDKELFAARRSIIAESKLYAPMHDTIAQVIQSYAGDPAPASLVADMGCGEGSHLQGILRQLKSPERLGVGIDLSKEAIRLAARQEANALWIVSDLAHAPLQDQSVQVVLNLMSPANYGEFQRMVAPGGLVVKVVPGADYLRELRASLYDGHEKRIYSNEKTVTLFRRHFPVMEVTPLKYRQQLRAEQLRDLVRMSPLAWSAEQKRITAFTQREATEITIDVEILVGHPGGPLDGYSATRYHE</sequence>
<keyword evidence="4" id="KW-1185">Reference proteome</keyword>
<keyword evidence="3" id="KW-0489">Methyltransferase</keyword>
<accession>A0ABY1LZL1</accession>
<dbReference type="InterPro" id="IPR029063">
    <property type="entry name" value="SAM-dependent_MTases_sf"/>
</dbReference>
<proteinExistence type="predicted"/>
<dbReference type="Proteomes" id="UP000192939">
    <property type="component" value="Unassembled WGS sequence"/>
</dbReference>
<evidence type="ECO:0000259" key="1">
    <source>
        <dbReference type="Pfam" id="PF13649"/>
    </source>
</evidence>
<dbReference type="CDD" id="cd02440">
    <property type="entry name" value="AdoMet_MTases"/>
    <property type="match status" value="1"/>
</dbReference>